<dbReference type="Pfam" id="PF01026">
    <property type="entry name" value="TatD_DNase"/>
    <property type="match status" value="1"/>
</dbReference>
<feature type="binding site" evidence="4">
    <location>
        <position position="6"/>
    </location>
    <ligand>
        <name>a divalent metal cation</name>
        <dbReference type="ChEBI" id="CHEBI:60240"/>
        <label>1</label>
    </ligand>
</feature>
<evidence type="ECO:0000256" key="3">
    <source>
        <dbReference type="ARBA" id="ARBA00022801"/>
    </source>
</evidence>
<comment type="similarity">
    <text evidence="1">Belongs to the metallo-dependent hydrolases superfamily. TatD-type hydrolase family.</text>
</comment>
<evidence type="ECO:0000256" key="1">
    <source>
        <dbReference type="ARBA" id="ARBA00009275"/>
    </source>
</evidence>
<dbReference type="PROSITE" id="PS01091">
    <property type="entry name" value="TATD_3"/>
    <property type="match status" value="1"/>
</dbReference>
<dbReference type="FunFam" id="3.20.20.140:FF:000005">
    <property type="entry name" value="TatD family hydrolase"/>
    <property type="match status" value="1"/>
</dbReference>
<dbReference type="OrthoDB" id="9810005at2"/>
<dbReference type="AlphaFoldDB" id="A0A2T5IRR0"/>
<dbReference type="GO" id="GO:0005829">
    <property type="term" value="C:cytosol"/>
    <property type="evidence" value="ECO:0007669"/>
    <property type="project" value="TreeGrafter"/>
</dbReference>
<protein>
    <submittedName>
        <fullName evidence="5">TatD DNase family protein</fullName>
    </submittedName>
</protein>
<dbReference type="InterPro" id="IPR015991">
    <property type="entry name" value="TatD/YcfH-like"/>
</dbReference>
<dbReference type="InterPro" id="IPR018228">
    <property type="entry name" value="DNase_TatD-rel_CS"/>
</dbReference>
<dbReference type="PANTHER" id="PTHR46124:SF3">
    <property type="entry name" value="HYDROLASE"/>
    <property type="match status" value="1"/>
</dbReference>
<keyword evidence="2 4" id="KW-0479">Metal-binding</keyword>
<feature type="binding site" evidence="4">
    <location>
        <position position="94"/>
    </location>
    <ligand>
        <name>a divalent metal cation</name>
        <dbReference type="ChEBI" id="CHEBI:60240"/>
        <label>1</label>
    </ligand>
</feature>
<organism evidence="5 6">
    <name type="scientific">Agitococcus lubricus</name>
    <dbReference type="NCBI Taxonomy" id="1077255"/>
    <lineage>
        <taxon>Bacteria</taxon>
        <taxon>Pseudomonadati</taxon>
        <taxon>Pseudomonadota</taxon>
        <taxon>Gammaproteobacteria</taxon>
        <taxon>Moraxellales</taxon>
        <taxon>Moraxellaceae</taxon>
        <taxon>Agitococcus</taxon>
    </lineage>
</organism>
<dbReference type="EMBL" id="QAON01000043">
    <property type="protein sequence ID" value="PTQ86525.1"/>
    <property type="molecule type" value="Genomic_DNA"/>
</dbReference>
<gene>
    <name evidence="5" type="ORF">C8N29_1435</name>
</gene>
<feature type="binding site" evidence="4">
    <location>
        <position position="208"/>
    </location>
    <ligand>
        <name>a divalent metal cation</name>
        <dbReference type="ChEBI" id="CHEBI:60240"/>
        <label>1</label>
    </ligand>
</feature>
<comment type="caution">
    <text evidence="5">The sequence shown here is derived from an EMBL/GenBank/DDBJ whole genome shotgun (WGS) entry which is preliminary data.</text>
</comment>
<evidence type="ECO:0000256" key="2">
    <source>
        <dbReference type="ARBA" id="ARBA00022723"/>
    </source>
</evidence>
<name>A0A2T5IRR0_9GAMM</name>
<dbReference type="SUPFAM" id="SSF51556">
    <property type="entry name" value="Metallo-dependent hydrolases"/>
    <property type="match status" value="1"/>
</dbReference>
<evidence type="ECO:0000313" key="5">
    <source>
        <dbReference type="EMBL" id="PTQ86525.1"/>
    </source>
</evidence>
<accession>A0A2T5IRR0</accession>
<evidence type="ECO:0000313" key="6">
    <source>
        <dbReference type="Proteomes" id="UP000244223"/>
    </source>
</evidence>
<feature type="binding site" evidence="4">
    <location>
        <position position="8"/>
    </location>
    <ligand>
        <name>a divalent metal cation</name>
        <dbReference type="ChEBI" id="CHEBI:60240"/>
        <label>1</label>
    </ligand>
</feature>
<reference evidence="5 6" key="1">
    <citation type="submission" date="2018-04" db="EMBL/GenBank/DDBJ databases">
        <title>Genomic Encyclopedia of Archaeal and Bacterial Type Strains, Phase II (KMG-II): from individual species to whole genera.</title>
        <authorList>
            <person name="Goeker M."/>
        </authorList>
    </citation>
    <scope>NUCLEOTIDE SEQUENCE [LARGE SCALE GENOMIC DNA]</scope>
    <source>
        <strain evidence="5 6">DSM 5822</strain>
    </source>
</reference>
<dbReference type="Proteomes" id="UP000244223">
    <property type="component" value="Unassembled WGS sequence"/>
</dbReference>
<dbReference type="GO" id="GO:0016788">
    <property type="term" value="F:hydrolase activity, acting on ester bonds"/>
    <property type="evidence" value="ECO:0007669"/>
    <property type="project" value="InterPro"/>
</dbReference>
<dbReference type="PIRSF" id="PIRSF005902">
    <property type="entry name" value="DNase_TatD"/>
    <property type="match status" value="1"/>
</dbReference>
<evidence type="ECO:0000256" key="4">
    <source>
        <dbReference type="PIRSR" id="PIRSR005902-1"/>
    </source>
</evidence>
<sequence length="271" mass="30492">MWIDTHCHFDVEEFAHDRTQVAADAYAQGVEAIAVIAYLAKYWPQLLSVCQQFKQPQLLPVLGLHPCYISEHQNSELAQLEQHLQNNDCIAIGEIGLDTYVAEIKQPEFYQKQQQFFAEQLALAKQYQKPVVLHVRKAHADVFKIIKQQKFSEGGIVHAFSGGVEEAKTYAKLGFKLGIGGSVTYPQAKRLHSVVNAMPIESLVIETDAPDMIPMPHRQENAKYTRNSPAYLPSVAHALAQAKQLSSEQLAQILWKNSCQALHLSLKSRDF</sequence>
<dbReference type="InterPro" id="IPR001130">
    <property type="entry name" value="TatD-like"/>
</dbReference>
<dbReference type="GO" id="GO:0004536">
    <property type="term" value="F:DNA nuclease activity"/>
    <property type="evidence" value="ECO:0007669"/>
    <property type="project" value="InterPro"/>
</dbReference>
<keyword evidence="3" id="KW-0378">Hydrolase</keyword>
<dbReference type="InterPro" id="IPR032466">
    <property type="entry name" value="Metal_Hydrolase"/>
</dbReference>
<dbReference type="GO" id="GO:0046872">
    <property type="term" value="F:metal ion binding"/>
    <property type="evidence" value="ECO:0007669"/>
    <property type="project" value="UniProtKB-KW"/>
</dbReference>
<keyword evidence="6" id="KW-1185">Reference proteome</keyword>
<proteinExistence type="inferred from homology"/>
<dbReference type="CDD" id="cd01310">
    <property type="entry name" value="TatD_DNAse"/>
    <property type="match status" value="1"/>
</dbReference>
<feature type="binding site" evidence="4">
    <location>
        <position position="134"/>
    </location>
    <ligand>
        <name>a divalent metal cation</name>
        <dbReference type="ChEBI" id="CHEBI:60240"/>
        <label>2</label>
    </ligand>
</feature>
<dbReference type="NCBIfam" id="TIGR00010">
    <property type="entry name" value="YchF/TatD family DNA exonuclease"/>
    <property type="match status" value="1"/>
</dbReference>
<dbReference type="RefSeq" id="WP_107867120.1">
    <property type="nucleotide sequence ID" value="NZ_QAON01000043.1"/>
</dbReference>
<dbReference type="Gene3D" id="3.20.20.140">
    <property type="entry name" value="Metal-dependent hydrolases"/>
    <property type="match status" value="1"/>
</dbReference>
<feature type="binding site" evidence="4">
    <location>
        <position position="158"/>
    </location>
    <ligand>
        <name>a divalent metal cation</name>
        <dbReference type="ChEBI" id="CHEBI:60240"/>
        <label>2</label>
    </ligand>
</feature>
<dbReference type="PANTHER" id="PTHR46124">
    <property type="entry name" value="D-AMINOACYL-TRNA DEACYLASE"/>
    <property type="match status" value="1"/>
</dbReference>